<protein>
    <submittedName>
        <fullName evidence="10">Transmembrane protein 11 homolog, mitochondrial</fullName>
    </submittedName>
</protein>
<reference evidence="10" key="1">
    <citation type="submission" date="2021-05" db="EMBL/GenBank/DDBJ databases">
        <authorList>
            <person name="Alioto T."/>
            <person name="Alioto T."/>
            <person name="Gomez Garrido J."/>
        </authorList>
    </citation>
    <scope>NUCLEOTIDE SEQUENCE</scope>
</reference>
<sequence>MTQELDKSDEEKLYYIISEVYDGDSDGFELQLDNALDENYKIIIIEPSKLGDETTRWIACGNWIHKVAVSSALGSITMGFVCPNKPVVYLPLYVISLLSVGLYTISWQLDPCCKYKVSDKSILTKYHIEQKQLSSPSSTILVKTSIASTVWLHNLVLLTASGVCAYKLYKSM</sequence>
<evidence type="ECO:0000256" key="3">
    <source>
        <dbReference type="ARBA" id="ARBA00006060"/>
    </source>
</evidence>
<dbReference type="Pfam" id="PF14972">
    <property type="entry name" value="Mito_morph_reg"/>
    <property type="match status" value="1"/>
</dbReference>
<keyword evidence="4 9" id="KW-0812">Transmembrane</keyword>
<keyword evidence="8 9" id="KW-0472">Membrane</keyword>
<dbReference type="EMBL" id="HBUF01180823">
    <property type="protein sequence ID" value="CAG6655282.1"/>
    <property type="molecule type" value="Transcribed_RNA"/>
</dbReference>
<dbReference type="GO" id="GO:0007007">
    <property type="term" value="P:inner mitochondrial membrane organization"/>
    <property type="evidence" value="ECO:0007669"/>
    <property type="project" value="TreeGrafter"/>
</dbReference>
<keyword evidence="6 9" id="KW-1133">Transmembrane helix</keyword>
<evidence type="ECO:0000256" key="8">
    <source>
        <dbReference type="ARBA" id="ARBA00023136"/>
    </source>
</evidence>
<accession>A0A8D8LHL0</accession>
<evidence type="ECO:0000256" key="1">
    <source>
        <dbReference type="ARBA" id="ARBA00002812"/>
    </source>
</evidence>
<dbReference type="EMBL" id="HBUF01524582">
    <property type="protein sequence ID" value="CAG6749868.1"/>
    <property type="molecule type" value="Transcribed_RNA"/>
</dbReference>
<feature type="transmembrane region" description="Helical" evidence="9">
    <location>
        <begin position="87"/>
        <end position="109"/>
    </location>
</feature>
<dbReference type="EMBL" id="HBUF01366601">
    <property type="protein sequence ID" value="CAG6723906.1"/>
    <property type="molecule type" value="Transcribed_RNA"/>
</dbReference>
<keyword evidence="7" id="KW-0496">Mitochondrion</keyword>
<dbReference type="EMBL" id="HBUF01180824">
    <property type="protein sequence ID" value="CAG6655283.1"/>
    <property type="molecule type" value="Transcribed_RNA"/>
</dbReference>
<dbReference type="AlphaFoldDB" id="A0A8D8LHL0"/>
<evidence type="ECO:0000256" key="4">
    <source>
        <dbReference type="ARBA" id="ARBA00022692"/>
    </source>
</evidence>
<feature type="transmembrane region" description="Helical" evidence="9">
    <location>
        <begin position="151"/>
        <end position="169"/>
    </location>
</feature>
<dbReference type="InterPro" id="IPR026120">
    <property type="entry name" value="TMEM11"/>
</dbReference>
<evidence type="ECO:0000256" key="2">
    <source>
        <dbReference type="ARBA" id="ARBA00004448"/>
    </source>
</evidence>
<evidence type="ECO:0000256" key="9">
    <source>
        <dbReference type="SAM" id="Phobius"/>
    </source>
</evidence>
<dbReference type="EMBL" id="HBUF01004375">
    <property type="protein sequence ID" value="CAG6606693.1"/>
    <property type="molecule type" value="Transcribed_RNA"/>
</dbReference>
<keyword evidence="5" id="KW-0999">Mitochondrion inner membrane</keyword>
<evidence type="ECO:0000256" key="6">
    <source>
        <dbReference type="ARBA" id="ARBA00022989"/>
    </source>
</evidence>
<dbReference type="EMBL" id="HBUF01004376">
    <property type="protein sequence ID" value="CAG6606694.1"/>
    <property type="molecule type" value="Transcribed_RNA"/>
</dbReference>
<comment type="similarity">
    <text evidence="3">Belongs to the TMEM11 family.</text>
</comment>
<dbReference type="EMBL" id="HBUF01524583">
    <property type="protein sequence ID" value="CAG6749869.1"/>
    <property type="molecule type" value="Transcribed_RNA"/>
</dbReference>
<dbReference type="PANTHER" id="PTHR15099">
    <property type="entry name" value="PROTEIN PM1"/>
    <property type="match status" value="1"/>
</dbReference>
<dbReference type="GO" id="GO:0005743">
    <property type="term" value="C:mitochondrial inner membrane"/>
    <property type="evidence" value="ECO:0007669"/>
    <property type="project" value="UniProtKB-SubCell"/>
</dbReference>
<comment type="subcellular location">
    <subcellularLocation>
        <location evidence="2">Mitochondrion inner membrane</location>
        <topology evidence="2">Multi-pass membrane protein</topology>
    </subcellularLocation>
</comment>
<organism evidence="10">
    <name type="scientific">Cacopsylla melanoneura</name>
    <dbReference type="NCBI Taxonomy" id="428564"/>
    <lineage>
        <taxon>Eukaryota</taxon>
        <taxon>Metazoa</taxon>
        <taxon>Ecdysozoa</taxon>
        <taxon>Arthropoda</taxon>
        <taxon>Hexapoda</taxon>
        <taxon>Insecta</taxon>
        <taxon>Pterygota</taxon>
        <taxon>Neoptera</taxon>
        <taxon>Paraneoptera</taxon>
        <taxon>Hemiptera</taxon>
        <taxon>Sternorrhyncha</taxon>
        <taxon>Psylloidea</taxon>
        <taxon>Psyllidae</taxon>
        <taxon>Psyllinae</taxon>
        <taxon>Cacopsylla</taxon>
    </lineage>
</organism>
<dbReference type="EMBL" id="HBUF01366602">
    <property type="protein sequence ID" value="CAG6723907.1"/>
    <property type="molecule type" value="Transcribed_RNA"/>
</dbReference>
<evidence type="ECO:0000256" key="7">
    <source>
        <dbReference type="ARBA" id="ARBA00023128"/>
    </source>
</evidence>
<dbReference type="PANTHER" id="PTHR15099:SF2">
    <property type="entry name" value="TRANSMEMBRANE PROTEIN 11, MITOCHONDRIAL"/>
    <property type="match status" value="1"/>
</dbReference>
<proteinExistence type="inferred from homology"/>
<name>A0A8D8LHL0_9HEMI</name>
<evidence type="ECO:0000313" key="10">
    <source>
        <dbReference type="EMBL" id="CAG6606693.1"/>
    </source>
</evidence>
<evidence type="ECO:0000256" key="5">
    <source>
        <dbReference type="ARBA" id="ARBA00022792"/>
    </source>
</evidence>
<comment type="function">
    <text evidence="1">Plays a role in mitochondrial morphogenesis.</text>
</comment>